<dbReference type="PANTHER" id="PTHR37845:SF1">
    <property type="entry name" value="SEQUENCE ORPHAN"/>
    <property type="match status" value="1"/>
</dbReference>
<feature type="region of interest" description="Disordered" evidence="1">
    <location>
        <begin position="1"/>
        <end position="38"/>
    </location>
</feature>
<keyword evidence="3" id="KW-1185">Reference proteome</keyword>
<comment type="caution">
    <text evidence="2">The sequence shown here is derived from an EMBL/GenBank/DDBJ whole genome shotgun (WGS) entry which is preliminary data.</text>
</comment>
<feature type="compositionally biased region" description="Polar residues" evidence="1">
    <location>
        <begin position="9"/>
        <end position="20"/>
    </location>
</feature>
<evidence type="ECO:0000313" key="2">
    <source>
        <dbReference type="EMBL" id="KAK8244513.1"/>
    </source>
</evidence>
<reference evidence="2 3" key="1">
    <citation type="submission" date="2024-04" db="EMBL/GenBank/DDBJ databases">
        <title>Phyllosticta paracitricarpa is synonymous to the EU quarantine fungus P. citricarpa based on phylogenomic analyses.</title>
        <authorList>
            <consortium name="Lawrence Berkeley National Laboratory"/>
            <person name="Van Ingen-Buijs V.A."/>
            <person name="Van Westerhoven A.C."/>
            <person name="Haridas S."/>
            <person name="Skiadas P."/>
            <person name="Martin F."/>
            <person name="Groenewald J.Z."/>
            <person name="Crous P.W."/>
            <person name="Seidl M.F."/>
        </authorList>
    </citation>
    <scope>NUCLEOTIDE SEQUENCE [LARGE SCALE GENOMIC DNA]</scope>
    <source>
        <strain evidence="2 3">CBS 123374</strain>
    </source>
</reference>
<dbReference type="EMBL" id="JBBWRZ010000002">
    <property type="protein sequence ID" value="KAK8244513.1"/>
    <property type="molecule type" value="Genomic_DNA"/>
</dbReference>
<dbReference type="Proteomes" id="UP001492380">
    <property type="component" value="Unassembled WGS sequence"/>
</dbReference>
<gene>
    <name evidence="2" type="ORF">HDK90DRAFT_161291</name>
</gene>
<evidence type="ECO:0000256" key="1">
    <source>
        <dbReference type="SAM" id="MobiDB-lite"/>
    </source>
</evidence>
<sequence>MKEAETPFSRASPQQSLETTSAGAAQGPQSGAIHGDSRWNTRNLGLRTGSDLLSAASAGGLVAPVITMIDRAIIENASGRSPLLTSLRTSLTTLLLRPHQFIISRPFFLIFTLYTGTYFSANTLDTVVSTTTNAPASTITAGPSKFAATSSCNLALCLYKDSQFTRLFGRPGAPVAKIPAATYALFTLRDSLTIFASFNVPPLLAPHIRESLDKATGSLGLALRRHVDAASAAQFAAPAAVQILSTPLHLLGLDLYNRPAGSVRWSERSTKVVREWGPSFLARIGRIVPAFGLGGVVNTKVRRGLMKKLE</sequence>
<dbReference type="PANTHER" id="PTHR37845">
    <property type="entry name" value="SEQUENCE ORPHAN"/>
    <property type="match status" value="1"/>
</dbReference>
<protein>
    <recommendedName>
        <fullName evidence="4">Sequence orphan</fullName>
    </recommendedName>
</protein>
<organism evidence="2 3">
    <name type="scientific">Phyllosticta capitalensis</name>
    <dbReference type="NCBI Taxonomy" id="121624"/>
    <lineage>
        <taxon>Eukaryota</taxon>
        <taxon>Fungi</taxon>
        <taxon>Dikarya</taxon>
        <taxon>Ascomycota</taxon>
        <taxon>Pezizomycotina</taxon>
        <taxon>Dothideomycetes</taxon>
        <taxon>Dothideomycetes incertae sedis</taxon>
        <taxon>Botryosphaeriales</taxon>
        <taxon>Phyllostictaceae</taxon>
        <taxon>Phyllosticta</taxon>
    </lineage>
</organism>
<dbReference type="InterPro" id="IPR038781">
    <property type="entry name" value="C365.16-ike"/>
</dbReference>
<evidence type="ECO:0000313" key="3">
    <source>
        <dbReference type="Proteomes" id="UP001492380"/>
    </source>
</evidence>
<name>A0ABR1Z1N8_9PEZI</name>
<feature type="compositionally biased region" description="Low complexity" evidence="1">
    <location>
        <begin position="21"/>
        <end position="32"/>
    </location>
</feature>
<proteinExistence type="predicted"/>
<accession>A0ABR1Z1N8</accession>
<evidence type="ECO:0008006" key="4">
    <source>
        <dbReference type="Google" id="ProtNLM"/>
    </source>
</evidence>